<accession>B8BRB7</accession>
<feature type="signal peptide" evidence="3">
    <location>
        <begin position="1"/>
        <end position="33"/>
    </location>
</feature>
<keyword evidence="2" id="KW-1133">Transmembrane helix</keyword>
<feature type="transmembrane region" description="Helical" evidence="2">
    <location>
        <begin position="595"/>
        <end position="613"/>
    </location>
</feature>
<evidence type="ECO:0000256" key="2">
    <source>
        <dbReference type="SAM" id="Phobius"/>
    </source>
</evidence>
<feature type="region of interest" description="Disordered" evidence="1">
    <location>
        <begin position="247"/>
        <end position="286"/>
    </location>
</feature>
<dbReference type="RefSeq" id="XP_002286869.1">
    <property type="nucleotide sequence ID" value="XM_002286833.1"/>
</dbReference>
<evidence type="ECO:0008006" key="6">
    <source>
        <dbReference type="Google" id="ProtNLM"/>
    </source>
</evidence>
<keyword evidence="5" id="KW-1185">Reference proteome</keyword>
<feature type="compositionally biased region" description="Polar residues" evidence="1">
    <location>
        <begin position="201"/>
        <end position="228"/>
    </location>
</feature>
<feature type="region of interest" description="Disordered" evidence="1">
    <location>
        <begin position="201"/>
        <end position="229"/>
    </location>
</feature>
<keyword evidence="2" id="KW-0472">Membrane</keyword>
<dbReference type="InParanoid" id="B8BRB7"/>
<dbReference type="Proteomes" id="UP000001449">
    <property type="component" value="Chromosome 1"/>
</dbReference>
<evidence type="ECO:0000256" key="1">
    <source>
        <dbReference type="SAM" id="MobiDB-lite"/>
    </source>
</evidence>
<feature type="compositionally biased region" description="Polar residues" evidence="1">
    <location>
        <begin position="247"/>
        <end position="278"/>
    </location>
</feature>
<dbReference type="PANTHER" id="PTHR23130:SF171">
    <property type="entry name" value="OS01G0895300 PROTEIN"/>
    <property type="match status" value="1"/>
</dbReference>
<dbReference type="AlphaFoldDB" id="B8BRB7"/>
<feature type="transmembrane region" description="Helical" evidence="2">
    <location>
        <begin position="380"/>
        <end position="407"/>
    </location>
</feature>
<feature type="chain" id="PRO_5002868895" description="Cytochrome b561 domain-containing protein" evidence="3">
    <location>
        <begin position="34"/>
        <end position="616"/>
    </location>
</feature>
<feature type="transmembrane region" description="Helical" evidence="2">
    <location>
        <begin position="427"/>
        <end position="444"/>
    </location>
</feature>
<reference evidence="4 5" key="1">
    <citation type="journal article" date="2004" name="Science">
        <title>The genome of the diatom Thalassiosira pseudonana: ecology, evolution, and metabolism.</title>
        <authorList>
            <person name="Armbrust E.V."/>
            <person name="Berges J.A."/>
            <person name="Bowler C."/>
            <person name="Green B.R."/>
            <person name="Martinez D."/>
            <person name="Putnam N.H."/>
            <person name="Zhou S."/>
            <person name="Allen A.E."/>
            <person name="Apt K.E."/>
            <person name="Bechner M."/>
            <person name="Brzezinski M.A."/>
            <person name="Chaal B.K."/>
            <person name="Chiovitti A."/>
            <person name="Davis A.K."/>
            <person name="Demarest M.S."/>
            <person name="Detter J.C."/>
            <person name="Glavina T."/>
            <person name="Goodstein D."/>
            <person name="Hadi M.Z."/>
            <person name="Hellsten U."/>
            <person name="Hildebrand M."/>
            <person name="Jenkins B.D."/>
            <person name="Jurka J."/>
            <person name="Kapitonov V.V."/>
            <person name="Kroger N."/>
            <person name="Lau W.W."/>
            <person name="Lane T.W."/>
            <person name="Larimer F.W."/>
            <person name="Lippmeier J.C."/>
            <person name="Lucas S."/>
            <person name="Medina M."/>
            <person name="Montsant A."/>
            <person name="Obornik M."/>
            <person name="Parker M.S."/>
            <person name="Palenik B."/>
            <person name="Pazour G.J."/>
            <person name="Richardson P.M."/>
            <person name="Rynearson T.A."/>
            <person name="Saito M.A."/>
            <person name="Schwartz D.C."/>
            <person name="Thamatrakoln K."/>
            <person name="Valentin K."/>
            <person name="Vardi A."/>
            <person name="Wilkerson F.P."/>
            <person name="Rokhsar D.S."/>
        </authorList>
    </citation>
    <scope>NUCLEOTIDE SEQUENCE [LARGE SCALE GENOMIC DNA]</scope>
    <source>
        <strain evidence="4 5">CCMP1335</strain>
    </source>
</reference>
<keyword evidence="2" id="KW-0812">Transmembrane</keyword>
<sequence length="616" mass="66788">MLYPRYPRRRASGSGHMLISIITIPMILTSVSSSFVVDQDVCISGYITCSQCNVGDLQTYNVEYNVHQTMYHPTNNNLQCLLANPSCVLDGFEVATKYAIGSIANMDDEESDVFCRSFKLDYGSSSFISSAGKQFVDNFATSVVVGGFPVSFNGKISSVGNETSLPIVAMNTLSLSMSIGGCSSALSVADFCILPSDAPTTSPSIARSPLSATLSPATKEPTNAQLSGWPTYKPTIAITETLAPVQSSLFGPSDTSDNESTTAPISSAPTDVPTNSVAPTEDTTKQTAVIVIDANQNSDGTSTNGTDDGINNNVIINKATSTVVTSREMEIQQLFKTHGKMAGIAWGILLPLAMATAWLRDMFPSTSGSKSFCCRKIISNSWLVLHLSLTLAAAVMTSLALYCGIKALSLEGGSEFASKFDGGHKSTGLFLVIGIWVQVLGGIIRPRKNTITRRNNNGVSMRMDEEANDPAFDDDDDENNNMSDIHSESESTVEAHVVLGQILGYVGRSIVDPVEDPKPSRKKTQSKKKVIQSHYTSSNDVVTTLTTGRARKYWRYFHRALAMALLCCGVWQVSSGFEEYQDRYGDASGYLETRYWIWVGSFWGVVCVLTFFFKKF</sequence>
<feature type="transmembrane region" description="Helical" evidence="2">
    <location>
        <begin position="556"/>
        <end position="575"/>
    </location>
</feature>
<dbReference type="EMBL" id="CM000638">
    <property type="protein sequence ID" value="EED96510.1"/>
    <property type="molecule type" value="Genomic_DNA"/>
</dbReference>
<dbReference type="Gene3D" id="1.20.120.1770">
    <property type="match status" value="1"/>
</dbReference>
<dbReference type="PANTHER" id="PTHR23130">
    <property type="entry name" value="CYTOCHROME B561 AND DOMON DOMAIN-CONTAINING PROTEIN"/>
    <property type="match status" value="1"/>
</dbReference>
<feature type="transmembrane region" description="Helical" evidence="2">
    <location>
        <begin position="341"/>
        <end position="359"/>
    </location>
</feature>
<dbReference type="KEGG" id="tps:THAPSDRAFT_20891"/>
<dbReference type="CDD" id="cd08760">
    <property type="entry name" value="Cyt_b561_FRRS1_like"/>
    <property type="match status" value="1"/>
</dbReference>
<evidence type="ECO:0000313" key="5">
    <source>
        <dbReference type="Proteomes" id="UP000001449"/>
    </source>
</evidence>
<evidence type="ECO:0000313" key="4">
    <source>
        <dbReference type="EMBL" id="EED96510.1"/>
    </source>
</evidence>
<feature type="region of interest" description="Disordered" evidence="1">
    <location>
        <begin position="462"/>
        <end position="492"/>
    </location>
</feature>
<gene>
    <name evidence="4" type="ORF">THAPSDRAFT_20891</name>
</gene>
<name>B8BRB7_THAPS</name>
<dbReference type="HOGENOM" id="CLU_443810_0_0_1"/>
<dbReference type="GeneID" id="7443131"/>
<reference evidence="4 5" key="2">
    <citation type="journal article" date="2008" name="Nature">
        <title>The Phaeodactylum genome reveals the evolutionary history of diatom genomes.</title>
        <authorList>
            <person name="Bowler C."/>
            <person name="Allen A.E."/>
            <person name="Badger J.H."/>
            <person name="Grimwood J."/>
            <person name="Jabbari K."/>
            <person name="Kuo A."/>
            <person name="Maheswari U."/>
            <person name="Martens C."/>
            <person name="Maumus F."/>
            <person name="Otillar R.P."/>
            <person name="Rayko E."/>
            <person name="Salamov A."/>
            <person name="Vandepoele K."/>
            <person name="Beszteri B."/>
            <person name="Gruber A."/>
            <person name="Heijde M."/>
            <person name="Katinka M."/>
            <person name="Mock T."/>
            <person name="Valentin K."/>
            <person name="Verret F."/>
            <person name="Berges J.A."/>
            <person name="Brownlee C."/>
            <person name="Cadoret J.P."/>
            <person name="Chiovitti A."/>
            <person name="Choi C.J."/>
            <person name="Coesel S."/>
            <person name="De Martino A."/>
            <person name="Detter J.C."/>
            <person name="Durkin C."/>
            <person name="Falciatore A."/>
            <person name="Fournet J."/>
            <person name="Haruta M."/>
            <person name="Huysman M.J."/>
            <person name="Jenkins B.D."/>
            <person name="Jiroutova K."/>
            <person name="Jorgensen R.E."/>
            <person name="Joubert Y."/>
            <person name="Kaplan A."/>
            <person name="Kroger N."/>
            <person name="Kroth P.G."/>
            <person name="La Roche J."/>
            <person name="Lindquist E."/>
            <person name="Lommer M."/>
            <person name="Martin-Jezequel V."/>
            <person name="Lopez P.J."/>
            <person name="Lucas S."/>
            <person name="Mangogna M."/>
            <person name="McGinnis K."/>
            <person name="Medlin L.K."/>
            <person name="Montsant A."/>
            <person name="Oudot-Le Secq M.P."/>
            <person name="Napoli C."/>
            <person name="Obornik M."/>
            <person name="Parker M.S."/>
            <person name="Petit J.L."/>
            <person name="Porcel B.M."/>
            <person name="Poulsen N."/>
            <person name="Robison M."/>
            <person name="Rychlewski L."/>
            <person name="Rynearson T.A."/>
            <person name="Schmutz J."/>
            <person name="Shapiro H."/>
            <person name="Siaut M."/>
            <person name="Stanley M."/>
            <person name="Sussman M.R."/>
            <person name="Taylor A.R."/>
            <person name="Vardi A."/>
            <person name="von Dassow P."/>
            <person name="Vyverman W."/>
            <person name="Willis A."/>
            <person name="Wyrwicz L.S."/>
            <person name="Rokhsar D.S."/>
            <person name="Weissenbach J."/>
            <person name="Armbrust E.V."/>
            <person name="Green B.R."/>
            <person name="Van de Peer Y."/>
            <person name="Grigoriev I.V."/>
        </authorList>
    </citation>
    <scope>NUCLEOTIDE SEQUENCE [LARGE SCALE GENOMIC DNA]</scope>
    <source>
        <strain evidence="4 5">CCMP1335</strain>
    </source>
</reference>
<protein>
    <recommendedName>
        <fullName evidence="6">Cytochrome b561 domain-containing protein</fullName>
    </recommendedName>
</protein>
<evidence type="ECO:0000256" key="3">
    <source>
        <dbReference type="SAM" id="SignalP"/>
    </source>
</evidence>
<feature type="compositionally biased region" description="Acidic residues" evidence="1">
    <location>
        <begin position="466"/>
        <end position="479"/>
    </location>
</feature>
<dbReference type="PaxDb" id="35128-Thaps20891"/>
<organism evidence="4 5">
    <name type="scientific">Thalassiosira pseudonana</name>
    <name type="common">Marine diatom</name>
    <name type="synonym">Cyclotella nana</name>
    <dbReference type="NCBI Taxonomy" id="35128"/>
    <lineage>
        <taxon>Eukaryota</taxon>
        <taxon>Sar</taxon>
        <taxon>Stramenopiles</taxon>
        <taxon>Ochrophyta</taxon>
        <taxon>Bacillariophyta</taxon>
        <taxon>Coscinodiscophyceae</taxon>
        <taxon>Thalassiosirophycidae</taxon>
        <taxon>Thalassiosirales</taxon>
        <taxon>Thalassiosiraceae</taxon>
        <taxon>Thalassiosira</taxon>
    </lineage>
</organism>
<proteinExistence type="predicted"/>
<keyword evidence="3" id="KW-0732">Signal</keyword>